<proteinExistence type="predicted"/>
<dbReference type="VEuPathDB" id="FungiDB:LEMA_uP040810.1"/>
<accession>E4ZPF5</accession>
<name>E4ZPF5_LEPMJ</name>
<dbReference type="AlphaFoldDB" id="E4ZPF5"/>
<keyword evidence="2" id="KW-1185">Reference proteome</keyword>
<reference evidence="2" key="1">
    <citation type="journal article" date="2011" name="Nat. Commun.">
        <title>Effector diversification within compartments of the Leptosphaeria maculans genome affected by Repeat-Induced Point mutations.</title>
        <authorList>
            <person name="Rouxel T."/>
            <person name="Grandaubert J."/>
            <person name="Hane J.K."/>
            <person name="Hoede C."/>
            <person name="van de Wouw A.P."/>
            <person name="Couloux A."/>
            <person name="Dominguez V."/>
            <person name="Anthouard V."/>
            <person name="Bally P."/>
            <person name="Bourras S."/>
            <person name="Cozijnsen A.J."/>
            <person name="Ciuffetti L.M."/>
            <person name="Degrave A."/>
            <person name="Dilmaghani A."/>
            <person name="Duret L."/>
            <person name="Fudal I."/>
            <person name="Goodwin S.B."/>
            <person name="Gout L."/>
            <person name="Glaser N."/>
            <person name="Linglin J."/>
            <person name="Kema G.H.J."/>
            <person name="Lapalu N."/>
            <person name="Lawrence C.B."/>
            <person name="May K."/>
            <person name="Meyer M."/>
            <person name="Ollivier B."/>
            <person name="Poulain J."/>
            <person name="Schoch C.L."/>
            <person name="Simon A."/>
            <person name="Spatafora J.W."/>
            <person name="Stachowiak A."/>
            <person name="Turgeon B.G."/>
            <person name="Tyler B.M."/>
            <person name="Vincent D."/>
            <person name="Weissenbach J."/>
            <person name="Amselem J."/>
            <person name="Quesneville H."/>
            <person name="Oliver R.P."/>
            <person name="Wincker P."/>
            <person name="Balesdent M.-H."/>
            <person name="Howlett B.J."/>
        </authorList>
    </citation>
    <scope>NUCLEOTIDE SEQUENCE [LARGE SCALE GENOMIC DNA]</scope>
    <source>
        <strain evidence="2">JN3 / isolate v23.1.3 / race Av1-4-5-6-7-8</strain>
    </source>
</reference>
<dbReference type="Proteomes" id="UP000002668">
    <property type="component" value="Genome"/>
</dbReference>
<dbReference type="InParanoid" id="E4ZPF5"/>
<dbReference type="HOGENOM" id="CLU_2527875_0_0_1"/>
<dbReference type="EMBL" id="FP929105">
    <property type="protein sequence ID" value="CBX93180.1"/>
    <property type="molecule type" value="Genomic_DNA"/>
</dbReference>
<evidence type="ECO:0000313" key="1">
    <source>
        <dbReference type="EMBL" id="CBX93180.1"/>
    </source>
</evidence>
<gene>
    <name evidence="1" type="ORF">LEMA_uP040810.1</name>
</gene>
<protein>
    <submittedName>
        <fullName evidence="1">Predicted protein</fullName>
    </submittedName>
</protein>
<evidence type="ECO:0000313" key="2">
    <source>
        <dbReference type="Proteomes" id="UP000002668"/>
    </source>
</evidence>
<sequence>MSTALLRLPVSLNSFQTTLCYQIPNPDTGLLGHIHAMLSRYGGVWHMGASTQIDAQKCYQYTRIRKSQTTCGTWAATFPPFGAG</sequence>
<organism evidence="2">
    <name type="scientific">Leptosphaeria maculans (strain JN3 / isolate v23.1.3 / race Av1-4-5-6-7-8)</name>
    <name type="common">Blackleg fungus</name>
    <name type="synonym">Phoma lingam</name>
    <dbReference type="NCBI Taxonomy" id="985895"/>
    <lineage>
        <taxon>Eukaryota</taxon>
        <taxon>Fungi</taxon>
        <taxon>Dikarya</taxon>
        <taxon>Ascomycota</taxon>
        <taxon>Pezizomycotina</taxon>
        <taxon>Dothideomycetes</taxon>
        <taxon>Pleosporomycetidae</taxon>
        <taxon>Pleosporales</taxon>
        <taxon>Pleosporineae</taxon>
        <taxon>Leptosphaeriaceae</taxon>
        <taxon>Plenodomus</taxon>
        <taxon>Plenodomus lingam/Leptosphaeria maculans species complex</taxon>
    </lineage>
</organism>